<name>A0ABS7UWF2_9BACI</name>
<reference evidence="1" key="1">
    <citation type="submission" date="2024-05" db="EMBL/GenBank/DDBJ databases">
        <title>Metabacillus sp. nov., isolated from the rhizosphere soil of tomato plants.</title>
        <authorList>
            <person name="Ma R."/>
        </authorList>
    </citation>
    <scope>NUCLEOTIDE SEQUENCE</scope>
    <source>
        <strain evidence="1">DBTR6</strain>
    </source>
</reference>
<dbReference type="RefSeq" id="WP_224140784.1">
    <property type="nucleotide sequence ID" value="NZ_JAIQUM010000052.1"/>
</dbReference>
<organism evidence="1 2">
    <name type="scientific">Metabacillus rhizolycopersici</name>
    <dbReference type="NCBI Taxonomy" id="2875709"/>
    <lineage>
        <taxon>Bacteria</taxon>
        <taxon>Bacillati</taxon>
        <taxon>Bacillota</taxon>
        <taxon>Bacilli</taxon>
        <taxon>Bacillales</taxon>
        <taxon>Bacillaceae</taxon>
        <taxon>Metabacillus</taxon>
    </lineage>
</organism>
<accession>A0ABS7UWF2</accession>
<dbReference type="SUPFAM" id="SSF89550">
    <property type="entry name" value="PHP domain-like"/>
    <property type="match status" value="1"/>
</dbReference>
<evidence type="ECO:0000313" key="2">
    <source>
        <dbReference type="Proteomes" id="UP001165287"/>
    </source>
</evidence>
<sequence length="90" mass="10144">MNTHPGQFDNFDAIKEWVEIGLEGIEVHHPLHTIEDEQKAKELAEAYQLIQTGGSDFHGFYSDTQSTIGSYTTNQGEFQKLLECKANICV</sequence>
<dbReference type="Gene3D" id="3.20.20.140">
    <property type="entry name" value="Metal-dependent hydrolases"/>
    <property type="match status" value="1"/>
</dbReference>
<comment type="caution">
    <text evidence="1">The sequence shown here is derived from an EMBL/GenBank/DDBJ whole genome shotgun (WGS) entry which is preliminary data.</text>
</comment>
<dbReference type="EMBL" id="JAIQUM010000052">
    <property type="protein sequence ID" value="MBZ5752327.1"/>
    <property type="molecule type" value="Genomic_DNA"/>
</dbReference>
<dbReference type="InterPro" id="IPR016195">
    <property type="entry name" value="Pol/histidinol_Pase-like"/>
</dbReference>
<protein>
    <recommendedName>
        <fullName evidence="3">PHP domain-containing protein</fullName>
    </recommendedName>
</protein>
<keyword evidence="2" id="KW-1185">Reference proteome</keyword>
<dbReference type="Proteomes" id="UP001165287">
    <property type="component" value="Unassembled WGS sequence"/>
</dbReference>
<gene>
    <name evidence="1" type="ORF">K9V48_19245</name>
</gene>
<proteinExistence type="predicted"/>
<evidence type="ECO:0008006" key="3">
    <source>
        <dbReference type="Google" id="ProtNLM"/>
    </source>
</evidence>
<evidence type="ECO:0000313" key="1">
    <source>
        <dbReference type="EMBL" id="MBZ5752327.1"/>
    </source>
</evidence>